<evidence type="ECO:0008006" key="3">
    <source>
        <dbReference type="Google" id="ProtNLM"/>
    </source>
</evidence>
<dbReference type="AlphaFoldDB" id="A0AA38W0A2"/>
<keyword evidence="2" id="KW-1185">Reference proteome</keyword>
<dbReference type="PANTHER" id="PTHR15503">
    <property type="entry name" value="LDOC1 RELATED"/>
    <property type="match status" value="1"/>
</dbReference>
<dbReference type="SUPFAM" id="SSF56672">
    <property type="entry name" value="DNA/RNA polymerases"/>
    <property type="match status" value="1"/>
</dbReference>
<sequence length="199" mass="23027">MGMNPEEIHKIQALEIELCETFNAARRTAQWAIFWNKIGEVDSLSPNGRLPRALEVYVYNHDYKKHTLLEAGSALRGETNQRNPIKEIKDARLKERHSQLELKRHTKIQYSGMHENVESFEEGKRIQDLPVVRDFLEVFPEELPRLPPHRQVEFHIDLIPGAAAIAKSPYRLALSEMHELSDQLQELLDKGFIRPSSSL</sequence>
<dbReference type="Gene3D" id="3.10.10.10">
    <property type="entry name" value="HIV Type 1 Reverse Transcriptase, subunit A, domain 1"/>
    <property type="match status" value="1"/>
</dbReference>
<gene>
    <name evidence="1" type="ORF">OSB04_024079</name>
</gene>
<dbReference type="Proteomes" id="UP001172457">
    <property type="component" value="Chromosome 6"/>
</dbReference>
<protein>
    <recommendedName>
        <fullName evidence="3">Reverse transcriptase domain-containing protein</fullName>
    </recommendedName>
</protein>
<dbReference type="PANTHER" id="PTHR15503:SF45">
    <property type="entry name" value="RNA-DIRECTED DNA POLYMERASE HOMOLOG"/>
    <property type="match status" value="1"/>
</dbReference>
<proteinExistence type="predicted"/>
<dbReference type="InterPro" id="IPR043502">
    <property type="entry name" value="DNA/RNA_pol_sf"/>
</dbReference>
<evidence type="ECO:0000313" key="1">
    <source>
        <dbReference type="EMBL" id="KAJ9544372.1"/>
    </source>
</evidence>
<reference evidence="1" key="1">
    <citation type="submission" date="2023-03" db="EMBL/GenBank/DDBJ databases">
        <title>Chromosome-scale reference genome and RAD-based genetic map of yellow starthistle (Centaurea solstitialis) reveal putative structural variation and QTLs associated with invader traits.</title>
        <authorList>
            <person name="Reatini B."/>
            <person name="Cang F.A."/>
            <person name="Jiang Q."/>
            <person name="Mckibben M.T.W."/>
            <person name="Barker M.S."/>
            <person name="Rieseberg L.H."/>
            <person name="Dlugosch K.M."/>
        </authorList>
    </citation>
    <scope>NUCLEOTIDE SEQUENCE</scope>
    <source>
        <strain evidence="1">CAN-66</strain>
        <tissue evidence="1">Leaf</tissue>
    </source>
</reference>
<name>A0AA38W0A2_9ASTR</name>
<evidence type="ECO:0000313" key="2">
    <source>
        <dbReference type="Proteomes" id="UP001172457"/>
    </source>
</evidence>
<organism evidence="1 2">
    <name type="scientific">Centaurea solstitialis</name>
    <name type="common">yellow star-thistle</name>
    <dbReference type="NCBI Taxonomy" id="347529"/>
    <lineage>
        <taxon>Eukaryota</taxon>
        <taxon>Viridiplantae</taxon>
        <taxon>Streptophyta</taxon>
        <taxon>Embryophyta</taxon>
        <taxon>Tracheophyta</taxon>
        <taxon>Spermatophyta</taxon>
        <taxon>Magnoliopsida</taxon>
        <taxon>eudicotyledons</taxon>
        <taxon>Gunneridae</taxon>
        <taxon>Pentapetalae</taxon>
        <taxon>asterids</taxon>
        <taxon>campanulids</taxon>
        <taxon>Asterales</taxon>
        <taxon>Asteraceae</taxon>
        <taxon>Carduoideae</taxon>
        <taxon>Cardueae</taxon>
        <taxon>Centaureinae</taxon>
        <taxon>Centaurea</taxon>
    </lineage>
</organism>
<comment type="caution">
    <text evidence="1">The sequence shown here is derived from an EMBL/GenBank/DDBJ whole genome shotgun (WGS) entry which is preliminary data.</text>
</comment>
<dbReference type="InterPro" id="IPR032567">
    <property type="entry name" value="RTL1-rel"/>
</dbReference>
<dbReference type="EMBL" id="JARYMX010000006">
    <property type="protein sequence ID" value="KAJ9544372.1"/>
    <property type="molecule type" value="Genomic_DNA"/>
</dbReference>
<accession>A0AA38W0A2</accession>